<evidence type="ECO:0000313" key="2">
    <source>
        <dbReference type="EMBL" id="CAF0831540.1"/>
    </source>
</evidence>
<feature type="non-terminal residue" evidence="2">
    <location>
        <position position="1"/>
    </location>
</feature>
<protein>
    <recommendedName>
        <fullName evidence="1">FAD-binding domain-containing protein</fullName>
    </recommendedName>
</protein>
<evidence type="ECO:0000313" key="3">
    <source>
        <dbReference type="EMBL" id="CAF3618616.1"/>
    </source>
</evidence>
<dbReference type="OrthoDB" id="20799at2759"/>
<dbReference type="GO" id="GO:0071949">
    <property type="term" value="F:FAD binding"/>
    <property type="evidence" value="ECO:0007669"/>
    <property type="project" value="InterPro"/>
</dbReference>
<reference evidence="2" key="1">
    <citation type="submission" date="2021-02" db="EMBL/GenBank/DDBJ databases">
        <authorList>
            <person name="Nowell W R."/>
        </authorList>
    </citation>
    <scope>NUCLEOTIDE SEQUENCE</scope>
</reference>
<dbReference type="Pfam" id="PF01494">
    <property type="entry name" value="FAD_binding_3"/>
    <property type="match status" value="1"/>
</dbReference>
<dbReference type="EMBL" id="CAJNOQ010000720">
    <property type="protein sequence ID" value="CAF0831540.1"/>
    <property type="molecule type" value="Genomic_DNA"/>
</dbReference>
<dbReference type="Proteomes" id="UP000681722">
    <property type="component" value="Unassembled WGS sequence"/>
</dbReference>
<proteinExistence type="predicted"/>
<dbReference type="Proteomes" id="UP000663829">
    <property type="component" value="Unassembled WGS sequence"/>
</dbReference>
<dbReference type="PANTHER" id="PTHR23167:SF54">
    <property type="entry name" value="[F-ACTIN]-MONOOXYGENASE MICAL"/>
    <property type="match status" value="1"/>
</dbReference>
<dbReference type="AlphaFoldDB" id="A0A813UVX3"/>
<feature type="domain" description="FAD-binding" evidence="1">
    <location>
        <begin position="87"/>
        <end position="124"/>
    </location>
</feature>
<dbReference type="InterPro" id="IPR050540">
    <property type="entry name" value="F-actin_Monoox_Mical"/>
</dbReference>
<dbReference type="Gene3D" id="3.50.50.60">
    <property type="entry name" value="FAD/NAD(P)-binding domain"/>
    <property type="match status" value="1"/>
</dbReference>
<dbReference type="PANTHER" id="PTHR23167">
    <property type="entry name" value="CALPONIN HOMOLOGY DOMAIN-CONTAINING PROTEIN DDB_G0272472-RELATED"/>
    <property type="match status" value="1"/>
</dbReference>
<dbReference type="InterPro" id="IPR002938">
    <property type="entry name" value="FAD-bd"/>
</dbReference>
<sequence length="157" mass="18027">MSPLDNNSSADELFEIFINAQTAKSILHSFEELCKCLNIKRTEYGKRILYKTLCSKLTSWKAKSLWTKIDKRTNQKEYENGRSCSELKVCIIGAGPCGLRFAIECALLGARCIVVEKRDRFSRHNVLHLWRYVITDLKNLGAKLFYGKFAFGSIEHI</sequence>
<evidence type="ECO:0000259" key="1">
    <source>
        <dbReference type="Pfam" id="PF01494"/>
    </source>
</evidence>
<name>A0A813UVX3_9BILA</name>
<accession>A0A813UVX3</accession>
<dbReference type="SUPFAM" id="SSF51971">
    <property type="entry name" value="Nucleotide-binding domain"/>
    <property type="match status" value="1"/>
</dbReference>
<evidence type="ECO:0000313" key="4">
    <source>
        <dbReference type="Proteomes" id="UP000663829"/>
    </source>
</evidence>
<keyword evidence="4" id="KW-1185">Reference proteome</keyword>
<dbReference type="EMBL" id="CAJOBC010000720">
    <property type="protein sequence ID" value="CAF3618616.1"/>
    <property type="molecule type" value="Genomic_DNA"/>
</dbReference>
<organism evidence="2 4">
    <name type="scientific">Didymodactylos carnosus</name>
    <dbReference type="NCBI Taxonomy" id="1234261"/>
    <lineage>
        <taxon>Eukaryota</taxon>
        <taxon>Metazoa</taxon>
        <taxon>Spiralia</taxon>
        <taxon>Gnathifera</taxon>
        <taxon>Rotifera</taxon>
        <taxon>Eurotatoria</taxon>
        <taxon>Bdelloidea</taxon>
        <taxon>Philodinida</taxon>
        <taxon>Philodinidae</taxon>
        <taxon>Didymodactylos</taxon>
    </lineage>
</organism>
<comment type="caution">
    <text evidence="2">The sequence shown here is derived from an EMBL/GenBank/DDBJ whole genome shotgun (WGS) entry which is preliminary data.</text>
</comment>
<gene>
    <name evidence="2" type="ORF">GPM918_LOCUS5081</name>
    <name evidence="3" type="ORF">SRO942_LOCUS5082</name>
</gene>
<feature type="non-terminal residue" evidence="2">
    <location>
        <position position="157"/>
    </location>
</feature>
<dbReference type="InterPro" id="IPR036188">
    <property type="entry name" value="FAD/NAD-bd_sf"/>
</dbReference>